<dbReference type="PANTHER" id="PTHR24198">
    <property type="entry name" value="ANKYRIN REPEAT AND PROTEIN KINASE DOMAIN-CONTAINING PROTEIN"/>
    <property type="match status" value="1"/>
</dbReference>
<proteinExistence type="predicted"/>
<organism evidence="4 5">
    <name type="scientific">Trichogramma brassicae</name>
    <dbReference type="NCBI Taxonomy" id="86971"/>
    <lineage>
        <taxon>Eukaryota</taxon>
        <taxon>Metazoa</taxon>
        <taxon>Ecdysozoa</taxon>
        <taxon>Arthropoda</taxon>
        <taxon>Hexapoda</taxon>
        <taxon>Insecta</taxon>
        <taxon>Pterygota</taxon>
        <taxon>Neoptera</taxon>
        <taxon>Endopterygota</taxon>
        <taxon>Hymenoptera</taxon>
        <taxon>Apocrita</taxon>
        <taxon>Proctotrupomorpha</taxon>
        <taxon>Chalcidoidea</taxon>
        <taxon>Trichogrammatidae</taxon>
        <taxon>Trichogramma</taxon>
    </lineage>
</organism>
<dbReference type="Proteomes" id="UP000479190">
    <property type="component" value="Unassembled WGS sequence"/>
</dbReference>
<dbReference type="SMART" id="SM00248">
    <property type="entry name" value="ANK"/>
    <property type="match status" value="3"/>
</dbReference>
<evidence type="ECO:0000313" key="5">
    <source>
        <dbReference type="Proteomes" id="UP000479190"/>
    </source>
</evidence>
<keyword evidence="2 3" id="KW-0040">ANK repeat</keyword>
<feature type="repeat" description="ANK" evidence="3">
    <location>
        <begin position="133"/>
        <end position="166"/>
    </location>
</feature>
<dbReference type="PROSITE" id="PS50088">
    <property type="entry name" value="ANK_REPEAT"/>
    <property type="match status" value="1"/>
</dbReference>
<sequence>MLRPTRNAKFHIDQYDEINIFQDHGGQEACFSKKHESRISDIGSEKATGGPHILYIVNIRWPVFLKNMKAEYIQNLRRLQRSDILHNAMQDKSFSSLKNKVTKEDSDCEKVKLFFQINDELNQLVQIDARDKLGNTPIHLALEHGDQKKMMEIMLRRGASPNLANDKGSTPLHIISKRHTYYCDDLTEYFFKINDELNQRVQVDARDRLGRTPLQCAVVNCSPYAVESLLNHGANLSSFVFPTSSDFDDSFESDRYNHIRSKCSLAFGLLAVIECLEKKGYELNRSEVLIIMKLFDKYKLFEVMEDFDERWFDDEEFAKEARETMVKPDFSIYDLFHSRPPRGSKTTDLYGLLWLSKSRHI</sequence>
<keyword evidence="1" id="KW-0677">Repeat</keyword>
<dbReference type="InterPro" id="IPR036770">
    <property type="entry name" value="Ankyrin_rpt-contain_sf"/>
</dbReference>
<protein>
    <submittedName>
        <fullName evidence="4">Uncharacterized protein</fullName>
    </submittedName>
</protein>
<evidence type="ECO:0000313" key="4">
    <source>
        <dbReference type="EMBL" id="CAB0043023.1"/>
    </source>
</evidence>
<dbReference type="SUPFAM" id="SSF48403">
    <property type="entry name" value="Ankyrin repeat"/>
    <property type="match status" value="1"/>
</dbReference>
<evidence type="ECO:0000256" key="2">
    <source>
        <dbReference type="ARBA" id="ARBA00023043"/>
    </source>
</evidence>
<dbReference type="AlphaFoldDB" id="A0A6H5IXF8"/>
<reference evidence="4 5" key="1">
    <citation type="submission" date="2020-02" db="EMBL/GenBank/DDBJ databases">
        <authorList>
            <person name="Ferguson B K."/>
        </authorList>
    </citation>
    <scope>NUCLEOTIDE SEQUENCE [LARGE SCALE GENOMIC DNA]</scope>
</reference>
<dbReference type="PROSITE" id="PS50297">
    <property type="entry name" value="ANK_REP_REGION"/>
    <property type="match status" value="1"/>
</dbReference>
<accession>A0A6H5IXF8</accession>
<dbReference type="Pfam" id="PF12796">
    <property type="entry name" value="Ank_2"/>
    <property type="match status" value="1"/>
</dbReference>
<dbReference type="OrthoDB" id="426293at2759"/>
<evidence type="ECO:0000256" key="3">
    <source>
        <dbReference type="PROSITE-ProRule" id="PRU00023"/>
    </source>
</evidence>
<evidence type="ECO:0000256" key="1">
    <source>
        <dbReference type="ARBA" id="ARBA00022737"/>
    </source>
</evidence>
<dbReference type="Gene3D" id="1.25.40.20">
    <property type="entry name" value="Ankyrin repeat-containing domain"/>
    <property type="match status" value="2"/>
</dbReference>
<name>A0A6H5IXF8_9HYME</name>
<keyword evidence="5" id="KW-1185">Reference proteome</keyword>
<dbReference type="EMBL" id="CADCXV010001259">
    <property type="protein sequence ID" value="CAB0043023.1"/>
    <property type="molecule type" value="Genomic_DNA"/>
</dbReference>
<dbReference type="PANTHER" id="PTHR24198:SF165">
    <property type="entry name" value="ANKYRIN REPEAT-CONTAINING PROTEIN-RELATED"/>
    <property type="match status" value="1"/>
</dbReference>
<dbReference type="InterPro" id="IPR002110">
    <property type="entry name" value="Ankyrin_rpt"/>
</dbReference>
<gene>
    <name evidence="4" type="ORF">TBRA_LOCUS14611</name>
</gene>